<reference evidence="2 3" key="1">
    <citation type="submission" date="2018-02" db="EMBL/GenBank/DDBJ databases">
        <title>Draft genome sequence of Streptococcus oricebi CCUG 70868T type strain.</title>
        <authorList>
            <person name="Mendez V."/>
            <person name="Salva-Serra F."/>
            <person name="Jaen-Luchoro D."/>
            <person name="Gonzales-Siles L."/>
            <person name="Karlsson R."/>
            <person name="Engstrom-Jakobsson H."/>
            <person name="Busquets A."/>
            <person name="Gomila M."/>
            <person name="Pineiro-Iglesias B."/>
            <person name="Bennasar-Figueras A."/>
            <person name="Seeger M."/>
            <person name="Moore E."/>
        </authorList>
    </citation>
    <scope>NUCLEOTIDE SEQUENCE [LARGE SCALE GENOMIC DNA]</scope>
    <source>
        <strain evidence="2 3">CCUG 70868</strain>
    </source>
</reference>
<dbReference type="Pfam" id="PF10990">
    <property type="entry name" value="DUF2809"/>
    <property type="match status" value="1"/>
</dbReference>
<feature type="transmembrane region" description="Helical" evidence="1">
    <location>
        <begin position="89"/>
        <end position="112"/>
    </location>
</feature>
<proteinExistence type="predicted"/>
<keyword evidence="3" id="KW-1185">Reference proteome</keyword>
<dbReference type="RefSeq" id="WP_209628256.1">
    <property type="nucleotide sequence ID" value="NZ_PRDG01000004.1"/>
</dbReference>
<organism evidence="2 3">
    <name type="scientific">Streptococcus oricebi</name>
    <dbReference type="NCBI Taxonomy" id="1547447"/>
    <lineage>
        <taxon>Bacteria</taxon>
        <taxon>Bacillati</taxon>
        <taxon>Bacillota</taxon>
        <taxon>Bacilli</taxon>
        <taxon>Lactobacillales</taxon>
        <taxon>Streptococcaceae</taxon>
        <taxon>Streptococcus</taxon>
    </lineage>
</organism>
<dbReference type="InterPro" id="IPR021257">
    <property type="entry name" value="DUF2809"/>
</dbReference>
<name>A0ABS5B5J6_9STRE</name>
<dbReference type="Proteomes" id="UP001519296">
    <property type="component" value="Unassembled WGS sequence"/>
</dbReference>
<protein>
    <submittedName>
        <fullName evidence="2">DUF2809 domain-containing protein</fullName>
    </submittedName>
</protein>
<sequence>MKRIRRFCLAVLIILLGLLSRRISFLPAGIGDALWAATVFEAWGFLLPKLEGWRLALLALVSSWLVEFSQLLTWDWLVQLRTTTIGHLLLGQGFLVSDLLAYIIGVGLIWALEKELDRQAQKRELTHNSTKK</sequence>
<evidence type="ECO:0000256" key="1">
    <source>
        <dbReference type="SAM" id="Phobius"/>
    </source>
</evidence>
<accession>A0ABS5B5J6</accession>
<evidence type="ECO:0000313" key="3">
    <source>
        <dbReference type="Proteomes" id="UP001519296"/>
    </source>
</evidence>
<keyword evidence="1" id="KW-0812">Transmembrane</keyword>
<comment type="caution">
    <text evidence="2">The sequence shown here is derived from an EMBL/GenBank/DDBJ whole genome shotgun (WGS) entry which is preliminary data.</text>
</comment>
<gene>
    <name evidence="2" type="ORF">C4K46_07355</name>
</gene>
<evidence type="ECO:0000313" key="2">
    <source>
        <dbReference type="EMBL" id="MBP2623756.1"/>
    </source>
</evidence>
<keyword evidence="1" id="KW-1133">Transmembrane helix</keyword>
<dbReference type="EMBL" id="PRDG01000004">
    <property type="protein sequence ID" value="MBP2623756.1"/>
    <property type="molecule type" value="Genomic_DNA"/>
</dbReference>
<keyword evidence="1" id="KW-0472">Membrane</keyword>